<dbReference type="Proteomes" id="UP001220610">
    <property type="component" value="Chromosome"/>
</dbReference>
<dbReference type="EMBL" id="CP119311">
    <property type="protein sequence ID" value="WEK38190.1"/>
    <property type="molecule type" value="Genomic_DNA"/>
</dbReference>
<evidence type="ECO:0000256" key="1">
    <source>
        <dbReference type="SAM" id="Phobius"/>
    </source>
</evidence>
<sequence>MKLSNRLRIQAAGINLLLFCLLLPFCHSLYNTNEDVFALYYLSGGFGAPPTALLHYNYGLHPLPGLLLKQLFLLTGSINWYTLLLYGAHYTACCIFLYRLLQQHRPLTAYLLYLLIFSCFVSINLLTPNFSNAAIALGSGALLLLTGQPAKPRKNAATALALLLIAACFRIHVLVPLVVIALPFLLLYTPARMRWLRIGTLALAAGGIILMNQWHQGYYRAHISGWQQEEDYRQQNYAFYNDHTLRPPAPGQPWYVEYYLRSPFVDTAFLSTQKLQEMYHSLNGSRETRLSFNREAGYWLLINNRVYFLALLLLVLYAGRHKKTLAQGSLAIALLLAATVYLLLFRKIPGYWLISCCWLISLFLAVSAGAASPLSCRLRWLYGTGALLLISWGLLRWQKTNRQQQESISAFKTAYARISRQPGTLFISVTDRFPLQYFGAFDPPRNYPLLNFLGAEHFMHNNYRNTYARFGIADTQAIPGHTNVIFWGQQVPALADYFRIRTHRPVQLTVIDSIPQGYLYHIRFSTTQPSTNPQP</sequence>
<evidence type="ECO:0000313" key="3">
    <source>
        <dbReference type="Proteomes" id="UP001220610"/>
    </source>
</evidence>
<feature type="transmembrane region" description="Helical" evidence="1">
    <location>
        <begin position="351"/>
        <end position="372"/>
    </location>
</feature>
<feature type="transmembrane region" description="Helical" evidence="1">
    <location>
        <begin position="378"/>
        <end position="395"/>
    </location>
</feature>
<keyword evidence="1" id="KW-1133">Transmembrane helix</keyword>
<protein>
    <submittedName>
        <fullName evidence="2">Uncharacterized protein</fullName>
    </submittedName>
</protein>
<organism evidence="2 3">
    <name type="scientific">Candidatus Pseudobacter hemicellulosilyticus</name>
    <dbReference type="NCBI Taxonomy" id="3121375"/>
    <lineage>
        <taxon>Bacteria</taxon>
        <taxon>Pseudomonadati</taxon>
        <taxon>Bacteroidota</taxon>
        <taxon>Chitinophagia</taxon>
        <taxon>Chitinophagales</taxon>
        <taxon>Chitinophagaceae</taxon>
        <taxon>Pseudobacter</taxon>
    </lineage>
</organism>
<keyword evidence="1" id="KW-0472">Membrane</keyword>
<feature type="transmembrane region" description="Helical" evidence="1">
    <location>
        <begin position="12"/>
        <end position="30"/>
    </location>
</feature>
<dbReference type="AlphaFoldDB" id="A0AAJ5X159"/>
<keyword evidence="1" id="KW-0812">Transmembrane</keyword>
<feature type="transmembrane region" description="Helical" evidence="1">
    <location>
        <begin position="194"/>
        <end position="211"/>
    </location>
</feature>
<feature type="transmembrane region" description="Helical" evidence="1">
    <location>
        <begin position="110"/>
        <end position="127"/>
    </location>
</feature>
<feature type="transmembrane region" description="Helical" evidence="1">
    <location>
        <begin position="325"/>
        <end position="344"/>
    </location>
</feature>
<reference evidence="2" key="1">
    <citation type="submission" date="2023-03" db="EMBL/GenBank/DDBJ databases">
        <title>Andean soil-derived lignocellulolytic bacterial consortium as a source of novel taxa and putative plastic-active enzymes.</title>
        <authorList>
            <person name="Diaz-Garcia L."/>
            <person name="Chuvochina M."/>
            <person name="Feuerriegel G."/>
            <person name="Bunk B."/>
            <person name="Sproer C."/>
            <person name="Streit W.R."/>
            <person name="Rodriguez L.M."/>
            <person name="Overmann J."/>
            <person name="Jimenez D.J."/>
        </authorList>
    </citation>
    <scope>NUCLEOTIDE SEQUENCE</scope>
    <source>
        <strain evidence="2">MAG 7</strain>
    </source>
</reference>
<feature type="transmembrane region" description="Helical" evidence="1">
    <location>
        <begin position="296"/>
        <end position="319"/>
    </location>
</feature>
<feature type="transmembrane region" description="Helical" evidence="1">
    <location>
        <begin position="162"/>
        <end position="188"/>
    </location>
</feature>
<accession>A0AAJ5X159</accession>
<evidence type="ECO:0000313" key="2">
    <source>
        <dbReference type="EMBL" id="WEK38190.1"/>
    </source>
</evidence>
<gene>
    <name evidence="2" type="ORF">P0Y53_11850</name>
</gene>
<feature type="transmembrane region" description="Helical" evidence="1">
    <location>
        <begin position="37"/>
        <end position="58"/>
    </location>
</feature>
<name>A0AAJ5X159_9BACT</name>
<feature type="transmembrane region" description="Helical" evidence="1">
    <location>
        <begin position="78"/>
        <end position="98"/>
    </location>
</feature>
<feature type="transmembrane region" description="Helical" evidence="1">
    <location>
        <begin position="133"/>
        <end position="150"/>
    </location>
</feature>
<proteinExistence type="predicted"/>